<name>A0A1G6N8H8_9BACT</name>
<dbReference type="EMBL" id="FMYP01000041">
    <property type="protein sequence ID" value="SDC63566.1"/>
    <property type="molecule type" value="Genomic_DNA"/>
</dbReference>
<reference evidence="2 3" key="1">
    <citation type="submission" date="2016-09" db="EMBL/GenBank/DDBJ databases">
        <authorList>
            <person name="Capua I."/>
            <person name="De Benedictis P."/>
            <person name="Joannis T."/>
            <person name="Lombin L.H."/>
            <person name="Cattoli G."/>
        </authorList>
    </citation>
    <scope>NUCLEOTIDE SEQUENCE [LARGE SCALE GENOMIC DNA]</scope>
    <source>
        <strain evidence="2 3">A7P-90m</strain>
    </source>
</reference>
<keyword evidence="1" id="KW-1133">Transmembrane helix</keyword>
<gene>
    <name evidence="2" type="ORF">SAMN05216323_104116</name>
</gene>
<organism evidence="2 3">
    <name type="scientific">Williamwhitmania taraxaci</name>
    <dbReference type="NCBI Taxonomy" id="1640674"/>
    <lineage>
        <taxon>Bacteria</taxon>
        <taxon>Pseudomonadati</taxon>
        <taxon>Bacteroidota</taxon>
        <taxon>Bacteroidia</taxon>
        <taxon>Bacteroidales</taxon>
        <taxon>Williamwhitmaniaceae</taxon>
        <taxon>Williamwhitmania</taxon>
    </lineage>
</organism>
<accession>A0A1G6N8H8</accession>
<keyword evidence="3" id="KW-1185">Reference proteome</keyword>
<dbReference type="STRING" id="1640674.SAMN05216323_104116"/>
<evidence type="ECO:0000313" key="3">
    <source>
        <dbReference type="Proteomes" id="UP000199452"/>
    </source>
</evidence>
<proteinExistence type="predicted"/>
<dbReference type="Proteomes" id="UP000199452">
    <property type="component" value="Unassembled WGS sequence"/>
</dbReference>
<evidence type="ECO:0000256" key="1">
    <source>
        <dbReference type="SAM" id="Phobius"/>
    </source>
</evidence>
<feature type="transmembrane region" description="Helical" evidence="1">
    <location>
        <begin position="47"/>
        <end position="68"/>
    </location>
</feature>
<dbReference type="AlphaFoldDB" id="A0A1G6N8H8"/>
<evidence type="ECO:0000313" key="2">
    <source>
        <dbReference type="EMBL" id="SDC63566.1"/>
    </source>
</evidence>
<sequence>MIQCRMINVSQTIMSEYRTDKAICLLKKKNMPANANTYRHVIPFSKWILSFPQLIGFLSLLPMLLNLLKGYPLSFGNIANTPNNANNRNGRI</sequence>
<keyword evidence="1" id="KW-0812">Transmembrane</keyword>
<protein>
    <submittedName>
        <fullName evidence="2">Uncharacterized protein</fullName>
    </submittedName>
</protein>
<keyword evidence="1" id="KW-0472">Membrane</keyword>